<dbReference type="PhylomeDB" id="Q2J983"/>
<feature type="domain" description="ChrR-like cupin" evidence="1">
    <location>
        <begin position="15"/>
        <end position="114"/>
    </location>
</feature>
<keyword evidence="3" id="KW-1185">Reference proteome</keyword>
<evidence type="ECO:0000313" key="3">
    <source>
        <dbReference type="Proteomes" id="UP000001937"/>
    </source>
</evidence>
<dbReference type="HOGENOM" id="CLU_093224_2_1_11"/>
<gene>
    <name evidence="2" type="ordered locus">Francci3_2801</name>
</gene>
<evidence type="ECO:0000259" key="1">
    <source>
        <dbReference type="Pfam" id="PF12973"/>
    </source>
</evidence>
<accession>Q2J983</accession>
<dbReference type="InterPro" id="IPR014710">
    <property type="entry name" value="RmlC-like_jellyroll"/>
</dbReference>
<sequence>MTTLVNPLQHFAPTYTGVDDLPWVPFTPYTNEVELKILHVDLIKSETQMLLRAPGGASLGVHDHYGRVLVYTVRGKWRYAEHAWVSGPGDFVYEVANSRHTFIVEPDEGIEVFISVEGAIAFLGPSDEIIGIEQAHTFAERYNEYCRKHGIIPVDLTSFALS</sequence>
<dbReference type="CDD" id="cd20302">
    <property type="entry name" value="cupin_DAD"/>
    <property type="match status" value="1"/>
</dbReference>
<proteinExistence type="predicted"/>
<reference evidence="2 3" key="1">
    <citation type="journal article" date="2007" name="Genome Res.">
        <title>Genome characteristics of facultatively symbiotic Frankia sp. strains reflect host range and host plant biogeography.</title>
        <authorList>
            <person name="Normand P."/>
            <person name="Lapierre P."/>
            <person name="Tisa L.S."/>
            <person name="Gogarten J.P."/>
            <person name="Alloisio N."/>
            <person name="Bagnarol E."/>
            <person name="Bassi C.A."/>
            <person name="Berry A.M."/>
            <person name="Bickhart D.M."/>
            <person name="Choisne N."/>
            <person name="Couloux A."/>
            <person name="Cournoyer B."/>
            <person name="Cruveiller S."/>
            <person name="Daubin V."/>
            <person name="Demange N."/>
            <person name="Francino M.P."/>
            <person name="Goltsman E."/>
            <person name="Huang Y."/>
            <person name="Kopp O.R."/>
            <person name="Labarre L."/>
            <person name="Lapidus A."/>
            <person name="Lavire C."/>
            <person name="Marechal J."/>
            <person name="Martinez M."/>
            <person name="Mastronunzio J.E."/>
            <person name="Mullin B.C."/>
            <person name="Niemann J."/>
            <person name="Pujic P."/>
            <person name="Rawnsley T."/>
            <person name="Rouy Z."/>
            <person name="Schenowitz C."/>
            <person name="Sellstedt A."/>
            <person name="Tavares F."/>
            <person name="Tomkins J.P."/>
            <person name="Vallenet D."/>
            <person name="Valverde C."/>
            <person name="Wall L.G."/>
            <person name="Wang Y."/>
            <person name="Medigue C."/>
            <person name="Benson D.R."/>
        </authorList>
    </citation>
    <scope>NUCLEOTIDE SEQUENCE [LARGE SCALE GENOMIC DNA]</scope>
    <source>
        <strain evidence="3">DSM 45818 / CECT 9043 / CcI3</strain>
    </source>
</reference>
<dbReference type="KEGG" id="fra:Francci3_2801"/>
<dbReference type="RefSeq" id="WP_011437188.1">
    <property type="nucleotide sequence ID" value="NC_007777.1"/>
</dbReference>
<dbReference type="Pfam" id="PF12973">
    <property type="entry name" value="Cupin_7"/>
    <property type="match status" value="1"/>
</dbReference>
<dbReference type="Proteomes" id="UP000001937">
    <property type="component" value="Chromosome"/>
</dbReference>
<dbReference type="InterPro" id="IPR011051">
    <property type="entry name" value="RmlC_Cupin_sf"/>
</dbReference>
<dbReference type="eggNOG" id="COG1917">
    <property type="taxonomic scope" value="Bacteria"/>
</dbReference>
<protein>
    <recommendedName>
        <fullName evidence="1">ChrR-like cupin domain-containing protein</fullName>
    </recommendedName>
</protein>
<dbReference type="Gene3D" id="2.60.120.10">
    <property type="entry name" value="Jelly Rolls"/>
    <property type="match status" value="1"/>
</dbReference>
<dbReference type="STRING" id="106370.Francci3_2801"/>
<evidence type="ECO:0000313" key="2">
    <source>
        <dbReference type="EMBL" id="ABD12159.1"/>
    </source>
</evidence>
<name>Q2J983_FRACC</name>
<organism evidence="2 3">
    <name type="scientific">Frankia casuarinae (strain DSM 45818 / CECT 9043 / HFP020203 / CcI3)</name>
    <dbReference type="NCBI Taxonomy" id="106370"/>
    <lineage>
        <taxon>Bacteria</taxon>
        <taxon>Bacillati</taxon>
        <taxon>Actinomycetota</taxon>
        <taxon>Actinomycetes</taxon>
        <taxon>Frankiales</taxon>
        <taxon>Frankiaceae</taxon>
        <taxon>Frankia</taxon>
    </lineage>
</organism>
<dbReference type="InterPro" id="IPR025979">
    <property type="entry name" value="ChrR-like_cupin_dom"/>
</dbReference>
<dbReference type="AlphaFoldDB" id="Q2J983"/>
<dbReference type="SUPFAM" id="SSF51182">
    <property type="entry name" value="RmlC-like cupins"/>
    <property type="match status" value="1"/>
</dbReference>
<dbReference type="EMBL" id="CP000249">
    <property type="protein sequence ID" value="ABD12159.1"/>
    <property type="molecule type" value="Genomic_DNA"/>
</dbReference>